<dbReference type="InterPro" id="IPR015943">
    <property type="entry name" value="WD40/YVTN_repeat-like_dom_sf"/>
</dbReference>
<feature type="domain" description="WDR11 first beta-propeller" evidence="1">
    <location>
        <begin position="12"/>
        <end position="164"/>
    </location>
</feature>
<proteinExistence type="predicted"/>
<dbReference type="SUPFAM" id="SSF50978">
    <property type="entry name" value="WD40 repeat-like"/>
    <property type="match status" value="2"/>
</dbReference>
<sequence>MPLILPGSLHPSNKDAIAWNEKGILAYGSHCTLIIVDCLRKKIIQTLEKHSAAISHVSWAPEGDVVPVSERQLRCASADISGFIVVWNVLEGAPLSSFRHVNSAPLSIAWYPWEDASSDFLLALHGPSTLALWNTATGDRIWNVLYVSQISLFALDPFDSAHLAFGLSDGSLFLVDDVILHKAPTGQGCSLNVLGNRAPIMQVQYHNAYPNILFAASSTEIVCVETECKCVIWRHVCESTLLRLLSCSDRDAIFTVHASGSVVLRIAHVTEDAKGNARLSYERVQCFETQRQSAHHRISGTAICPITQSTFAFLYNSGRVAFYQLSGNEAHGLRTYRARFITDMLGVDSALHCSPLGILKLSNVGEMFSLGQSASSVRMRPMDTLEGEHALHLAAIGSNQGMIHMVNVFTATIQKELHVHTCPIKCLDWGGPHTLISAAYAHSLSTSPLVKNDIFVTDIRTGESKRLRPEVEETPVEMLRVSFYHCYVAIGFRSEPLEIWHLKSMRLLRRMSRACPVIVDMAWSGKHHAVRKVIGGVEPVFRENLVVLDQDCHLYHVVVKGLHVRDGKEVNSQWKSGVASMKSLVWKDDLLAMGDSSGRLGVWDLGRRQCKQTSGSPRGPIIKMTFSRLNGDHTLAVLHSNAVFLWDADQLTVLQQLNFGSSLTLVDLDLCGVCPILLCSDNSFRYVPSSSFNMPLHQRDMPEILRADALNLLVENNGPDSAVISLTELFTESLNFSSASNLSTEESINKIRDQMQQVNEGESVNCYGKKQEEDLIRVPDHIDVSPSKSDDNGELVDVSGLKVVNGIGEDHERKTDCSVDSADESNEIRQRVSRKAKCSNFDRYRVAHRVLGNRWLYDFWTVSQSVLTSIQLPPSLCTFWPAEMAKRRVELLLSCLMNVPELTPAQIDVLVQRAVILRKREWAIQMLLGAREECRASALRACLLAAEVSSEGAQSIIKLVATNLIANNCIADGIQMLFLIRHGEDACRYLQAHGSWEASLAFAKIGLDECTEVGIKWLEHLIASNSRKNLSCLLAASLGEWDRTLTLLWANSRRRTARQLLDALRAESVPIKESTIQLITGGVRTVSNEEESTSAENVL</sequence>
<protein>
    <submittedName>
        <fullName evidence="4">WD repeat-containing protein 11</fullName>
    </submittedName>
</protein>
<name>A0A915B361_PARUN</name>
<evidence type="ECO:0000259" key="1">
    <source>
        <dbReference type="Pfam" id="PF23751"/>
    </source>
</evidence>
<organism evidence="3 4">
    <name type="scientific">Parascaris univalens</name>
    <name type="common">Nematode worm</name>
    <dbReference type="NCBI Taxonomy" id="6257"/>
    <lineage>
        <taxon>Eukaryota</taxon>
        <taxon>Metazoa</taxon>
        <taxon>Ecdysozoa</taxon>
        <taxon>Nematoda</taxon>
        <taxon>Chromadorea</taxon>
        <taxon>Rhabditida</taxon>
        <taxon>Spirurina</taxon>
        <taxon>Ascaridomorpha</taxon>
        <taxon>Ascaridoidea</taxon>
        <taxon>Ascarididae</taxon>
        <taxon>Parascaris</taxon>
    </lineage>
</organism>
<dbReference type="InterPro" id="IPR057853">
    <property type="entry name" value="Beta-prop_WDR11_2nd"/>
</dbReference>
<dbReference type="PANTHER" id="PTHR14593">
    <property type="entry name" value="WD REPEAT-CONTAINING PROTEIN 11"/>
    <property type="match status" value="1"/>
</dbReference>
<dbReference type="Gene3D" id="2.130.10.10">
    <property type="entry name" value="YVTN repeat-like/Quinoprotein amine dehydrogenase"/>
    <property type="match status" value="2"/>
</dbReference>
<dbReference type="GO" id="GO:0005737">
    <property type="term" value="C:cytoplasm"/>
    <property type="evidence" value="ECO:0007669"/>
    <property type="project" value="TreeGrafter"/>
</dbReference>
<dbReference type="WBParaSite" id="PgR023_g076_t01">
    <property type="protein sequence ID" value="PgR023_g076_t01"/>
    <property type="gene ID" value="PgR023_g076"/>
</dbReference>
<dbReference type="Pfam" id="PF23751">
    <property type="entry name" value="Beta-prop_WDR11_1st"/>
    <property type="match status" value="1"/>
</dbReference>
<dbReference type="AlphaFoldDB" id="A0A915B361"/>
<reference evidence="4" key="1">
    <citation type="submission" date="2022-11" db="UniProtKB">
        <authorList>
            <consortium name="WormBaseParasite"/>
        </authorList>
    </citation>
    <scope>IDENTIFICATION</scope>
</reference>
<feature type="domain" description="WDR11 second beta-propeller" evidence="2">
    <location>
        <begin position="389"/>
        <end position="519"/>
    </location>
</feature>
<evidence type="ECO:0000313" key="4">
    <source>
        <dbReference type="WBParaSite" id="PgR023_g076_t01"/>
    </source>
</evidence>
<dbReference type="InterPro" id="IPR001680">
    <property type="entry name" value="WD40_rpt"/>
</dbReference>
<evidence type="ECO:0000259" key="2">
    <source>
        <dbReference type="Pfam" id="PF23752"/>
    </source>
</evidence>
<evidence type="ECO:0000313" key="3">
    <source>
        <dbReference type="Proteomes" id="UP000887569"/>
    </source>
</evidence>
<dbReference type="Pfam" id="PF23752">
    <property type="entry name" value="Beta-prop_WDR11_2nd"/>
    <property type="match status" value="1"/>
</dbReference>
<dbReference type="PANTHER" id="PTHR14593:SF5">
    <property type="entry name" value="WD REPEAT-CONTAINING PROTEIN 11"/>
    <property type="match status" value="1"/>
</dbReference>
<accession>A0A915B361</accession>
<dbReference type="InterPro" id="IPR039694">
    <property type="entry name" value="WDR11"/>
</dbReference>
<dbReference type="InterPro" id="IPR057852">
    <property type="entry name" value="Beta-prop_WDR11_1st"/>
</dbReference>
<dbReference type="SMART" id="SM00320">
    <property type="entry name" value="WD40"/>
    <property type="match status" value="5"/>
</dbReference>
<dbReference type="InterPro" id="IPR036322">
    <property type="entry name" value="WD40_repeat_dom_sf"/>
</dbReference>
<keyword evidence="3" id="KW-1185">Reference proteome</keyword>
<dbReference type="Proteomes" id="UP000887569">
    <property type="component" value="Unplaced"/>
</dbReference>